<geneLocation type="plasmid" evidence="1">
    <name>pRGRH0239</name>
</geneLocation>
<evidence type="ECO:0008006" key="2">
    <source>
        <dbReference type="Google" id="ProtNLM"/>
    </source>
</evidence>
<dbReference type="AlphaFoldDB" id="A0A0H5QE44"/>
<proteinExistence type="predicted"/>
<accession>A0A0H5QE44</accession>
<reference evidence="1" key="1">
    <citation type="submission" date="2015-06" db="EMBL/GenBank/DDBJ databases">
        <authorList>
            <person name="Joergensen T."/>
        </authorList>
    </citation>
    <scope>NUCLEOTIDE SEQUENCE</scope>
    <source>
        <plasmid evidence="1">pRGRH0239</plasmid>
    </source>
</reference>
<dbReference type="EMBL" id="LN852912">
    <property type="protein sequence ID" value="CRY94377.1"/>
    <property type="molecule type" value="Genomic_DNA"/>
</dbReference>
<keyword evidence="1" id="KW-0614">Plasmid</keyword>
<sequence length="86" mass="10160">MPTISMFRGIKVCIYWRDHMPPHFHAFYGGSEILVSIEELEVLEGTMPSKQLKMLLGWAAFHQEELRENWELAREQQELFAIEPLK</sequence>
<evidence type="ECO:0000313" key="1">
    <source>
        <dbReference type="EMBL" id="CRY94377.1"/>
    </source>
</evidence>
<organism evidence="1">
    <name type="scientific">uncultured prokaryote</name>
    <dbReference type="NCBI Taxonomy" id="198431"/>
    <lineage>
        <taxon>unclassified sequences</taxon>
        <taxon>environmental samples</taxon>
    </lineage>
</organism>
<dbReference type="InterPro" id="IPR025427">
    <property type="entry name" value="DUF4160"/>
</dbReference>
<dbReference type="Pfam" id="PF13711">
    <property type="entry name" value="DUF4160"/>
    <property type="match status" value="1"/>
</dbReference>
<name>A0A0H5QE44_9ZZZZ</name>
<protein>
    <recommendedName>
        <fullName evidence="2">Transcriptional regulator</fullName>
    </recommendedName>
</protein>
<reference evidence="1" key="2">
    <citation type="submission" date="2015-07" db="EMBL/GenBank/DDBJ databases">
        <title>Plasmids, circular viruses and viroids from rat gut.</title>
        <authorList>
            <person name="Jorgensen T.J."/>
            <person name="Hansen M.A."/>
            <person name="Xu Z."/>
            <person name="Tabak M.A."/>
            <person name="Sorensen S.J."/>
            <person name="Hansen L.H."/>
        </authorList>
    </citation>
    <scope>NUCLEOTIDE SEQUENCE</scope>
    <source>
        <plasmid evidence="1">pRGRH0239</plasmid>
    </source>
</reference>